<accession>A0A6G7KAX4</accession>
<protein>
    <submittedName>
        <fullName evidence="1">Uncharacterized protein</fullName>
    </submittedName>
</protein>
<dbReference type="KEGG" id="jar:G7057_08100"/>
<evidence type="ECO:0000313" key="1">
    <source>
        <dbReference type="EMBL" id="QII82400.1"/>
    </source>
</evidence>
<dbReference type="RefSeq" id="WP_166162656.1">
    <property type="nucleotide sequence ID" value="NZ_CP049740.1"/>
</dbReference>
<gene>
    <name evidence="1" type="ORF">G7057_08100</name>
</gene>
<evidence type="ECO:0000313" key="2">
    <source>
        <dbReference type="Proteomes" id="UP000501451"/>
    </source>
</evidence>
<reference evidence="1 2" key="1">
    <citation type="journal article" date="2017" name="Int. J. Syst. Evol. Microbiol.">
        <title>Jeotgalibaca porci sp. nov. and Jeotgalibaca arthritidis sp. nov., isolated from pigs, and emended description of the genus Jeotgalibaca.</title>
        <authorList>
            <person name="Zamora L."/>
            <person name="Perez-Sancho M."/>
            <person name="Dominguez L."/>
            <person name="Fernandez-Garayzabal J.F."/>
            <person name="Vela A.I."/>
        </authorList>
    </citation>
    <scope>NUCLEOTIDE SEQUENCE [LARGE SCALE GENOMIC DNA]</scope>
    <source>
        <strain evidence="1 2">CECT 9157</strain>
    </source>
</reference>
<keyword evidence="2" id="KW-1185">Reference proteome</keyword>
<sequence>MKDSVIETVEIYYPESFKKIETLIEKIQVEQYGTITIDDFYGYWTSYPSYTSESETMGKPVFYLSETLAITAINHGEMSVSAVLSSNVNKNVATITNQPANSGMMYSEEEKNLGEWTYDIFLEKNEEGKTLTFSTNPDLTFYYQENEGTNSAIYDMFEEKGNAIYNAYLTEQADKALLETNPASYLIGKTIKETTADSTILYDFREKSPSSKHNGIGELWYSRSTTNGPDDVQSRGIQFAIHDITYQDNIIRVEATEFINDTLDIPIYFEYVYLGDNYLGVYNSESEQITATVTIE</sequence>
<dbReference type="EMBL" id="CP049740">
    <property type="protein sequence ID" value="QII82400.1"/>
    <property type="molecule type" value="Genomic_DNA"/>
</dbReference>
<organism evidence="1 2">
    <name type="scientific">Jeotgalibaca arthritidis</name>
    <dbReference type="NCBI Taxonomy" id="1868794"/>
    <lineage>
        <taxon>Bacteria</taxon>
        <taxon>Bacillati</taxon>
        <taxon>Bacillota</taxon>
        <taxon>Bacilli</taxon>
        <taxon>Lactobacillales</taxon>
        <taxon>Carnobacteriaceae</taxon>
        <taxon>Jeotgalibaca</taxon>
    </lineage>
</organism>
<proteinExistence type="predicted"/>
<dbReference type="Proteomes" id="UP000501451">
    <property type="component" value="Chromosome"/>
</dbReference>
<name>A0A6G7KAX4_9LACT</name>
<dbReference type="AlphaFoldDB" id="A0A6G7KAX4"/>